<dbReference type="Gene3D" id="1.10.287.370">
    <property type="match status" value="1"/>
</dbReference>
<feature type="coiled-coil region" evidence="2">
    <location>
        <begin position="15"/>
        <end position="42"/>
    </location>
</feature>
<dbReference type="GO" id="GO:0000122">
    <property type="term" value="P:negative regulation of transcription by RNA polymerase II"/>
    <property type="evidence" value="ECO:0007669"/>
    <property type="project" value="InterPro"/>
</dbReference>
<dbReference type="AlphaFoldDB" id="A0A7M7JF01"/>
<evidence type="ECO:0000256" key="2">
    <source>
        <dbReference type="SAM" id="Coils"/>
    </source>
</evidence>
<protein>
    <recommendedName>
        <fullName evidence="5">Protein UXT</fullName>
    </recommendedName>
</protein>
<evidence type="ECO:0000313" key="3">
    <source>
        <dbReference type="EnsemblMetazoa" id="XP_022651166"/>
    </source>
</evidence>
<dbReference type="GO" id="GO:0016592">
    <property type="term" value="C:mediator complex"/>
    <property type="evidence" value="ECO:0007669"/>
    <property type="project" value="TreeGrafter"/>
</dbReference>
<dbReference type="NCBIfam" id="TIGR00293">
    <property type="entry name" value="prefoldin subunit alpha"/>
    <property type="match status" value="1"/>
</dbReference>
<dbReference type="SUPFAM" id="SSF46579">
    <property type="entry name" value="Prefoldin"/>
    <property type="match status" value="1"/>
</dbReference>
<dbReference type="CTD" id="8409"/>
<dbReference type="Proteomes" id="UP000594260">
    <property type="component" value="Unplaced"/>
</dbReference>
<keyword evidence="4" id="KW-1185">Reference proteome</keyword>
<dbReference type="PRINTS" id="PR01502">
    <property type="entry name" value="UXTPROTEIN"/>
</dbReference>
<dbReference type="PANTHER" id="PTHR13345">
    <property type="entry name" value="MEDIATOR OF RNA POLYMERASE II TRANSCRIPTION SUBUNIT 10"/>
    <property type="match status" value="1"/>
</dbReference>
<keyword evidence="2" id="KW-0175">Coiled coil</keyword>
<dbReference type="EnsemblMetazoa" id="XM_022795431">
    <property type="protein sequence ID" value="XP_022651166"/>
    <property type="gene ID" value="LOC111246204"/>
</dbReference>
<evidence type="ECO:0008006" key="5">
    <source>
        <dbReference type="Google" id="ProtNLM"/>
    </source>
</evidence>
<dbReference type="GO" id="GO:0003714">
    <property type="term" value="F:transcription corepressor activity"/>
    <property type="evidence" value="ECO:0007669"/>
    <property type="project" value="InterPro"/>
</dbReference>
<dbReference type="GeneID" id="111246204"/>
<evidence type="ECO:0000313" key="4">
    <source>
        <dbReference type="Proteomes" id="UP000594260"/>
    </source>
</evidence>
<proteinExistence type="inferred from homology"/>
<dbReference type="InterPro" id="IPR009053">
    <property type="entry name" value="Prefoldin"/>
</dbReference>
<accession>A0A7M7JF01</accession>
<name>A0A7M7JF01_VARDE</name>
<dbReference type="Pfam" id="PF02996">
    <property type="entry name" value="Prefoldin"/>
    <property type="match status" value="1"/>
</dbReference>
<evidence type="ECO:0000256" key="1">
    <source>
        <dbReference type="ARBA" id="ARBA00007666"/>
    </source>
</evidence>
<dbReference type="RefSeq" id="XP_022651166.1">
    <property type="nucleotide sequence ID" value="XM_022795431.1"/>
</dbReference>
<reference evidence="3" key="1">
    <citation type="submission" date="2021-01" db="UniProtKB">
        <authorList>
            <consortium name="EnsemblMetazoa"/>
        </authorList>
    </citation>
    <scope>IDENTIFICATION</scope>
</reference>
<dbReference type="PANTHER" id="PTHR13345:SF9">
    <property type="entry name" value="PROTEIN UXT"/>
    <property type="match status" value="1"/>
</dbReference>
<sequence>MALNPRVVKFEHFINDVLREHLKRLEKERNRLCEQAGEYLQLKVAIERLQKDCKEDKSIRTQVDIGCSFFCQAEVPDATKVFVLLGMGIFAELTHSEALDFIDKKQNLLKERIDIMSERCAEVKARIQMALLALRDLQGLAGELPPQPRDIWA</sequence>
<dbReference type="GO" id="GO:0045944">
    <property type="term" value="P:positive regulation of transcription by RNA polymerase II"/>
    <property type="evidence" value="ECO:0007669"/>
    <property type="project" value="TreeGrafter"/>
</dbReference>
<comment type="similarity">
    <text evidence="1">Belongs to the UXT family.</text>
</comment>
<dbReference type="CDD" id="cd23158">
    <property type="entry name" value="Prefoldin_UXT"/>
    <property type="match status" value="1"/>
</dbReference>
<organism evidence="3 4">
    <name type="scientific">Varroa destructor</name>
    <name type="common">Honeybee mite</name>
    <dbReference type="NCBI Taxonomy" id="109461"/>
    <lineage>
        <taxon>Eukaryota</taxon>
        <taxon>Metazoa</taxon>
        <taxon>Ecdysozoa</taxon>
        <taxon>Arthropoda</taxon>
        <taxon>Chelicerata</taxon>
        <taxon>Arachnida</taxon>
        <taxon>Acari</taxon>
        <taxon>Parasitiformes</taxon>
        <taxon>Mesostigmata</taxon>
        <taxon>Gamasina</taxon>
        <taxon>Dermanyssoidea</taxon>
        <taxon>Varroidae</taxon>
        <taxon>Varroa</taxon>
    </lineage>
</organism>
<dbReference type="InterPro" id="IPR004127">
    <property type="entry name" value="Prefoldin_subunit_alpha"/>
</dbReference>
<dbReference type="InterPro" id="IPR003994">
    <property type="entry name" value="UXT"/>
</dbReference>